<dbReference type="GO" id="GO:0071949">
    <property type="term" value="F:FAD binding"/>
    <property type="evidence" value="ECO:0007669"/>
    <property type="project" value="InterPro"/>
</dbReference>
<dbReference type="Gene3D" id="3.30.70.100">
    <property type="match status" value="1"/>
</dbReference>
<feature type="domain" description="BLUF" evidence="1">
    <location>
        <begin position="5"/>
        <end position="96"/>
    </location>
</feature>
<dbReference type="OrthoDB" id="196105at2"/>
<dbReference type="RefSeq" id="WP_111538503.1">
    <property type="nucleotide sequence ID" value="NZ_QKZL01000021.1"/>
</dbReference>
<dbReference type="GO" id="GO:0009882">
    <property type="term" value="F:blue light photoreceptor activity"/>
    <property type="evidence" value="ECO:0007669"/>
    <property type="project" value="InterPro"/>
</dbReference>
<protein>
    <submittedName>
        <fullName evidence="2">FAD-dependent sensor of blue light</fullName>
    </submittedName>
</protein>
<accession>A0A2W7N3G3</accession>
<reference evidence="2 3" key="1">
    <citation type="submission" date="2018-06" db="EMBL/GenBank/DDBJ databases">
        <title>Genomic Encyclopedia of Archaeal and Bacterial Type Strains, Phase II (KMG-II): from individual species to whole genera.</title>
        <authorList>
            <person name="Goeker M."/>
        </authorList>
    </citation>
    <scope>NUCLEOTIDE SEQUENCE [LARGE SCALE GENOMIC DNA]</scope>
    <source>
        <strain evidence="2 3">DSM 22009</strain>
    </source>
</reference>
<comment type="caution">
    <text evidence="2">The sequence shown here is derived from an EMBL/GenBank/DDBJ whole genome shotgun (WGS) entry which is preliminary data.</text>
</comment>
<organism evidence="2 3">
    <name type="scientific">Palleronia aestuarii</name>
    <dbReference type="NCBI Taxonomy" id="568105"/>
    <lineage>
        <taxon>Bacteria</taxon>
        <taxon>Pseudomonadati</taxon>
        <taxon>Pseudomonadota</taxon>
        <taxon>Alphaproteobacteria</taxon>
        <taxon>Rhodobacterales</taxon>
        <taxon>Roseobacteraceae</taxon>
        <taxon>Palleronia</taxon>
    </lineage>
</organism>
<dbReference type="SUPFAM" id="SSF54975">
    <property type="entry name" value="Acylphosphatase/BLUF domain-like"/>
    <property type="match status" value="1"/>
</dbReference>
<dbReference type="EMBL" id="QKZL01000021">
    <property type="protein sequence ID" value="PZX12897.1"/>
    <property type="molecule type" value="Genomic_DNA"/>
</dbReference>
<dbReference type="PROSITE" id="PS50925">
    <property type="entry name" value="BLUF"/>
    <property type="match status" value="1"/>
</dbReference>
<dbReference type="Proteomes" id="UP000248916">
    <property type="component" value="Unassembled WGS sequence"/>
</dbReference>
<evidence type="ECO:0000313" key="3">
    <source>
        <dbReference type="Proteomes" id="UP000248916"/>
    </source>
</evidence>
<keyword evidence="3" id="KW-1185">Reference proteome</keyword>
<dbReference type="AlphaFoldDB" id="A0A2W7N3G3"/>
<dbReference type="InterPro" id="IPR007024">
    <property type="entry name" value="BLUF_domain"/>
</dbReference>
<evidence type="ECO:0000313" key="2">
    <source>
        <dbReference type="EMBL" id="PZX12897.1"/>
    </source>
</evidence>
<dbReference type="InterPro" id="IPR036046">
    <property type="entry name" value="Acylphosphatase-like_dom_sf"/>
</dbReference>
<gene>
    <name evidence="2" type="ORF">LX81_03448</name>
</gene>
<evidence type="ECO:0000259" key="1">
    <source>
        <dbReference type="PROSITE" id="PS50925"/>
    </source>
</evidence>
<dbReference type="SMART" id="SM01034">
    <property type="entry name" value="BLUF"/>
    <property type="match status" value="1"/>
</dbReference>
<dbReference type="Pfam" id="PF04940">
    <property type="entry name" value="BLUF"/>
    <property type="match status" value="1"/>
</dbReference>
<sequence length="142" mass="16438">MATTFSHLVYVSRANVPANSAEELAICLDARIYNRGNGITGILHREDDWFAQYIEGPRTALRAVFFRIRKDWRHSHIDVLTRGENEKRRFQDCDMGFSGADEIRFDEFQRLAGRPPRPHDAAVEDLITFFEQIRRGVDVNAE</sequence>
<name>A0A2W7N3G3_9RHOB</name>
<proteinExistence type="predicted"/>